<dbReference type="OrthoDB" id="1491239at2"/>
<sequence>MLKNLLLLNFFLVCTLVLTDTYAQRKESRLTGNSPYSALGIGDITPANAIPGDAMGGTGLTFGNGIYVNTLNPAMLVKTRFVAFSTGIRGQYRTISDGTNSQTDFGANLSHVMMAFGMKPKWTMSVGLRPHSSVEYESRYTSTIQGTTNSVQYIYKGQGGFSKATVGSGHMIGKSLYVGLEGAYYFGSISRDTTSRLLLNDGEDYYLRYSDRINANGVGLKAGFMWQQKLSSKWFLNVGGTYELQSKLKGSQLRSLTTLIEGQNGPQILKKPDTLGIASGSLVLPSQYALGISIESPLKWIFAAEYSRQDWTNYRNFQGRAESNLTAGDRISLGVEFLPKVTSTAYFDQVFYRVGFQQTKTPYLVNTTQVTDRSFTFGLSTPLGFRNLSYIDLGLSVGTRGLTGNGLVKENYFKISLGFSLIDTRWFLKTKTD</sequence>
<dbReference type="Gene3D" id="2.40.160.60">
    <property type="entry name" value="Outer membrane protein transport protein (OMPP1/FadL/TodX)"/>
    <property type="match status" value="1"/>
</dbReference>
<keyword evidence="2" id="KW-1185">Reference proteome</keyword>
<evidence type="ECO:0000313" key="1">
    <source>
        <dbReference type="EMBL" id="RYU94447.1"/>
    </source>
</evidence>
<evidence type="ECO:0008006" key="3">
    <source>
        <dbReference type="Google" id="ProtNLM"/>
    </source>
</evidence>
<organism evidence="1 2">
    <name type="scientific">Emticicia agri</name>
    <dbReference type="NCBI Taxonomy" id="2492393"/>
    <lineage>
        <taxon>Bacteria</taxon>
        <taxon>Pseudomonadati</taxon>
        <taxon>Bacteroidota</taxon>
        <taxon>Cytophagia</taxon>
        <taxon>Cytophagales</taxon>
        <taxon>Leadbetterellaceae</taxon>
        <taxon>Emticicia</taxon>
    </lineage>
</organism>
<proteinExistence type="predicted"/>
<name>A0A4Q5LY04_9BACT</name>
<evidence type="ECO:0000313" key="2">
    <source>
        <dbReference type="Proteomes" id="UP000293162"/>
    </source>
</evidence>
<protein>
    <recommendedName>
        <fullName evidence="3">Aromatic hydrocarbon degradation protein</fullName>
    </recommendedName>
</protein>
<dbReference type="EMBL" id="SEWF01000025">
    <property type="protein sequence ID" value="RYU94447.1"/>
    <property type="molecule type" value="Genomic_DNA"/>
</dbReference>
<comment type="caution">
    <text evidence="1">The sequence shown here is derived from an EMBL/GenBank/DDBJ whole genome shotgun (WGS) entry which is preliminary data.</text>
</comment>
<accession>A0A4Q5LY04</accession>
<gene>
    <name evidence="1" type="ORF">EWM59_16745</name>
</gene>
<dbReference type="AlphaFoldDB" id="A0A4Q5LY04"/>
<dbReference type="Proteomes" id="UP000293162">
    <property type="component" value="Unassembled WGS sequence"/>
</dbReference>
<reference evidence="1 2" key="1">
    <citation type="submission" date="2019-02" db="EMBL/GenBank/DDBJ databases">
        <title>Bacterial novel species Emticicia sp. 17J42-9 isolated from soil.</title>
        <authorList>
            <person name="Jung H.-Y."/>
        </authorList>
    </citation>
    <scope>NUCLEOTIDE SEQUENCE [LARGE SCALE GENOMIC DNA]</scope>
    <source>
        <strain evidence="1 2">17J42-9</strain>
    </source>
</reference>
<dbReference type="SUPFAM" id="SSF56935">
    <property type="entry name" value="Porins"/>
    <property type="match status" value="1"/>
</dbReference>
<dbReference type="RefSeq" id="WP_130022382.1">
    <property type="nucleotide sequence ID" value="NZ_SEWF01000025.1"/>
</dbReference>